<keyword evidence="2" id="KW-0689">Ribosomal protein</keyword>
<dbReference type="KEGG" id="som:SOMG_01585"/>
<dbReference type="Pfam" id="PF10213">
    <property type="entry name" value="MRP-S28"/>
    <property type="match status" value="1"/>
</dbReference>
<organism evidence="2 3">
    <name type="scientific">Schizosaccharomyces osmophilus</name>
    <dbReference type="NCBI Taxonomy" id="2545709"/>
    <lineage>
        <taxon>Eukaryota</taxon>
        <taxon>Fungi</taxon>
        <taxon>Dikarya</taxon>
        <taxon>Ascomycota</taxon>
        <taxon>Taphrinomycotina</taxon>
        <taxon>Schizosaccharomycetes</taxon>
        <taxon>Schizosaccharomycetales</taxon>
        <taxon>Schizosaccharomycetaceae</taxon>
        <taxon>Schizosaccharomyces</taxon>
    </lineage>
</organism>
<dbReference type="PANTHER" id="PTHR13490">
    <property type="entry name" value="MITOCHONDRIAL 28S RIBOSOMAL PROTEIN S28"/>
    <property type="match status" value="1"/>
</dbReference>
<reference evidence="2 3" key="1">
    <citation type="journal article" date="2023" name="G3 (Bethesda)">
        <title>A high-quality reference genome for the fission yeast Schizosaccharomyces osmophilus.</title>
        <authorList>
            <person name="Jia G.S."/>
            <person name="Zhang W.C."/>
            <person name="Liang Y."/>
            <person name="Liu X.H."/>
            <person name="Rhind N."/>
            <person name="Pidoux A."/>
            <person name="Brysch-Herzberg M."/>
            <person name="Du L.L."/>
        </authorList>
    </citation>
    <scope>NUCLEOTIDE SEQUENCE [LARGE SCALE GENOMIC DNA]</scope>
    <source>
        <strain evidence="2 3">CBS 15793</strain>
    </source>
</reference>
<keyword evidence="2" id="KW-0687">Ribonucleoprotein</keyword>
<evidence type="ECO:0000313" key="2">
    <source>
        <dbReference type="EMBL" id="WBW71605.1"/>
    </source>
</evidence>
<dbReference type="GO" id="GO:0005763">
    <property type="term" value="C:mitochondrial small ribosomal subunit"/>
    <property type="evidence" value="ECO:0007669"/>
    <property type="project" value="TreeGrafter"/>
</dbReference>
<accession>A0AAE9W950</accession>
<dbReference type="AlphaFoldDB" id="A0AAE9W950"/>
<dbReference type="InterPro" id="IPR039848">
    <property type="entry name" value="Ribosomal_mS35_mt"/>
</dbReference>
<dbReference type="GeneID" id="80875067"/>
<proteinExistence type="predicted"/>
<name>A0AAE9W950_9SCHI</name>
<gene>
    <name evidence="2" type="primary">rsm24</name>
    <name evidence="2" type="ORF">SOMG_01585</name>
</gene>
<dbReference type="Proteomes" id="UP001212411">
    <property type="component" value="Chromosome 1"/>
</dbReference>
<keyword evidence="3" id="KW-1185">Reference proteome</keyword>
<dbReference type="GO" id="GO:0032543">
    <property type="term" value="P:mitochondrial translation"/>
    <property type="evidence" value="ECO:0007669"/>
    <property type="project" value="InterPro"/>
</dbReference>
<protein>
    <submittedName>
        <fullName evidence="2">Mitochondrial ribosomal protein subunit S35</fullName>
    </submittedName>
</protein>
<dbReference type="RefSeq" id="XP_056035848.1">
    <property type="nucleotide sequence ID" value="XM_056180378.1"/>
</dbReference>
<dbReference type="EMBL" id="CP115611">
    <property type="protein sequence ID" value="WBW71605.1"/>
    <property type="molecule type" value="Genomic_DNA"/>
</dbReference>
<feature type="domain" description="Small ribosomal subunit protein mS35 mitochondrial conserved" evidence="1">
    <location>
        <begin position="85"/>
        <end position="205"/>
    </location>
</feature>
<evidence type="ECO:0000313" key="3">
    <source>
        <dbReference type="Proteomes" id="UP001212411"/>
    </source>
</evidence>
<dbReference type="GO" id="GO:0003735">
    <property type="term" value="F:structural constituent of ribosome"/>
    <property type="evidence" value="ECO:0007669"/>
    <property type="project" value="InterPro"/>
</dbReference>
<sequence length="217" mass="25484">MLRNCLLKRRLFSTTSFPRFQFSKAIFEPPSRFEPRDEGFMNELENDMHQNNASLGLLLEHSKVRQYYRKAAYELPSLTMYSEAYQPKHVGQVLVFESPIQMSSTATPFSKVVLKFKVDNLPQLQQNERHVLKLLAGVRYNSETDEVKMSCNKYPSSLQNKLFLAESLNSLISESKRLKVKFADIPLDTRHMKKKRQDLRFPKAWLEQSQQMPFEKE</sequence>
<dbReference type="InterPro" id="IPR019349">
    <property type="entry name" value="Ribosomal_mS35_mit"/>
</dbReference>
<dbReference type="PANTHER" id="PTHR13490:SF0">
    <property type="entry name" value="SMALL RIBOSOMAL SUBUNIT PROTEIN MS35"/>
    <property type="match status" value="1"/>
</dbReference>
<evidence type="ECO:0000259" key="1">
    <source>
        <dbReference type="Pfam" id="PF10213"/>
    </source>
</evidence>